<gene>
    <name evidence="1" type="ORF">GALL_411870</name>
</gene>
<protein>
    <submittedName>
        <fullName evidence="1">Uncharacterized protein</fullName>
    </submittedName>
</protein>
<reference evidence="1" key="1">
    <citation type="submission" date="2016-10" db="EMBL/GenBank/DDBJ databases">
        <title>Sequence of Gallionella enrichment culture.</title>
        <authorList>
            <person name="Poehlein A."/>
            <person name="Muehling M."/>
            <person name="Daniel R."/>
        </authorList>
    </citation>
    <scope>NUCLEOTIDE SEQUENCE</scope>
</reference>
<proteinExistence type="predicted"/>
<sequence>MACCGSGARPKAKVKHLPMPLARPAAGKSCARSPACPGCCCFPCPARPLSPLGCGVLQGPCPARPAACSAMHLGGRRTLCWATPAARSCCSRCSCSPSAGSAIFPGRMLRNGLGAGSRGCGPGNANVAIGRTMRWQASRPCRSAKRKSNCSGRMWKSGKCWRRC</sequence>
<accession>A0A1J5QAW3</accession>
<dbReference type="AlphaFoldDB" id="A0A1J5QAW3"/>
<name>A0A1J5QAW3_9ZZZZ</name>
<evidence type="ECO:0000313" key="1">
    <source>
        <dbReference type="EMBL" id="OIQ77119.1"/>
    </source>
</evidence>
<comment type="caution">
    <text evidence="1">The sequence shown here is derived from an EMBL/GenBank/DDBJ whole genome shotgun (WGS) entry which is preliminary data.</text>
</comment>
<organism evidence="1">
    <name type="scientific">mine drainage metagenome</name>
    <dbReference type="NCBI Taxonomy" id="410659"/>
    <lineage>
        <taxon>unclassified sequences</taxon>
        <taxon>metagenomes</taxon>
        <taxon>ecological metagenomes</taxon>
    </lineage>
</organism>
<dbReference type="EMBL" id="MLJW01001690">
    <property type="protein sequence ID" value="OIQ77119.1"/>
    <property type="molecule type" value="Genomic_DNA"/>
</dbReference>